<keyword evidence="2" id="KW-1185">Reference proteome</keyword>
<dbReference type="EMBL" id="WXYO01000006">
    <property type="protein sequence ID" value="NAS13316.1"/>
    <property type="molecule type" value="Genomic_DNA"/>
</dbReference>
<reference evidence="1 2" key="1">
    <citation type="submission" date="2020-01" db="EMBL/GenBank/DDBJ databases">
        <title>Bacteria diversity of Porities sp.</title>
        <authorList>
            <person name="Wang G."/>
        </authorList>
    </citation>
    <scope>NUCLEOTIDE SEQUENCE [LARGE SCALE GENOMIC DNA]</scope>
    <source>
        <strain evidence="1 2">R33</strain>
    </source>
</reference>
<protein>
    <submittedName>
        <fullName evidence="1">SRPBCC domain-containing protein</fullName>
    </submittedName>
</protein>
<dbReference type="AlphaFoldDB" id="A0A6L9EF08"/>
<dbReference type="Proteomes" id="UP000475249">
    <property type="component" value="Unassembled WGS sequence"/>
</dbReference>
<dbReference type="RefSeq" id="WP_161436353.1">
    <property type="nucleotide sequence ID" value="NZ_WXYO01000006.1"/>
</dbReference>
<name>A0A6L9EF08_9FLAO</name>
<accession>A0A6L9EF08</accession>
<dbReference type="CDD" id="cd07822">
    <property type="entry name" value="SRPBCC_4"/>
    <property type="match status" value="1"/>
</dbReference>
<organism evidence="1 2">
    <name type="scientific">Poritiphilus flavus</name>
    <dbReference type="NCBI Taxonomy" id="2697053"/>
    <lineage>
        <taxon>Bacteria</taxon>
        <taxon>Pseudomonadati</taxon>
        <taxon>Bacteroidota</taxon>
        <taxon>Flavobacteriia</taxon>
        <taxon>Flavobacteriales</taxon>
        <taxon>Flavobacteriaceae</taxon>
        <taxon>Poritiphilus</taxon>
    </lineage>
</organism>
<dbReference type="SUPFAM" id="SSF55961">
    <property type="entry name" value="Bet v1-like"/>
    <property type="match status" value="1"/>
</dbReference>
<evidence type="ECO:0000313" key="2">
    <source>
        <dbReference type="Proteomes" id="UP000475249"/>
    </source>
</evidence>
<dbReference type="Gene3D" id="3.30.530.20">
    <property type="match status" value="1"/>
</dbReference>
<comment type="caution">
    <text evidence="1">The sequence shown here is derived from an EMBL/GenBank/DDBJ whole genome shotgun (WGS) entry which is preliminary data.</text>
</comment>
<evidence type="ECO:0000313" key="1">
    <source>
        <dbReference type="EMBL" id="NAS13316.1"/>
    </source>
</evidence>
<gene>
    <name evidence="1" type="ORF">GTQ38_14960</name>
</gene>
<proteinExistence type="predicted"/>
<dbReference type="InterPro" id="IPR023393">
    <property type="entry name" value="START-like_dom_sf"/>
</dbReference>
<sequence length="155" mass="17503">MSDFISNGRAVTTRNIFSRETVVRIDILADRGILWALLTNGSDLPRWNSTVISLEGDIRKGEKIRLRSTLDPKRVFKLKVTEFEPESAMIWGAAMGKRVFKLKTLGNGTTNFFMSEKIGGPLFPLFSGMIPPFDESFEQFAKDLKKESELIQNAN</sequence>